<accession>A0A024T8A8</accession>
<dbReference type="RefSeq" id="XP_008881183.1">
    <property type="nucleotide sequence ID" value="XM_008882961.1"/>
</dbReference>
<dbReference type="AlphaFoldDB" id="A0A024T8A8"/>
<evidence type="ECO:0000313" key="2">
    <source>
        <dbReference type="EMBL" id="ETV90184.1"/>
    </source>
</evidence>
<dbReference type="GeneID" id="20092031"/>
<name>A0A024T8A8_9STRA</name>
<reference evidence="2" key="1">
    <citation type="submission" date="2013-12" db="EMBL/GenBank/DDBJ databases">
        <title>The Genome Sequence of Aphanomyces invadans NJM9701.</title>
        <authorList>
            <consortium name="The Broad Institute Genomics Platform"/>
            <person name="Russ C."/>
            <person name="Tyler B."/>
            <person name="van West P."/>
            <person name="Dieguez-Uribeondo J."/>
            <person name="Young S.K."/>
            <person name="Zeng Q."/>
            <person name="Gargeya S."/>
            <person name="Fitzgerald M."/>
            <person name="Abouelleil A."/>
            <person name="Alvarado L."/>
            <person name="Chapman S.B."/>
            <person name="Gainer-Dewar J."/>
            <person name="Goldberg J."/>
            <person name="Griggs A."/>
            <person name="Gujja S."/>
            <person name="Hansen M."/>
            <person name="Howarth C."/>
            <person name="Imamovic A."/>
            <person name="Ireland A."/>
            <person name="Larimer J."/>
            <person name="McCowan C."/>
            <person name="Murphy C."/>
            <person name="Pearson M."/>
            <person name="Poon T.W."/>
            <person name="Priest M."/>
            <person name="Roberts A."/>
            <person name="Saif S."/>
            <person name="Shea T."/>
            <person name="Sykes S."/>
            <person name="Wortman J."/>
            <person name="Nusbaum C."/>
            <person name="Birren B."/>
        </authorList>
    </citation>
    <scope>NUCLEOTIDE SEQUENCE [LARGE SCALE GENOMIC DNA]</scope>
    <source>
        <strain evidence="2">NJM9701</strain>
    </source>
</reference>
<proteinExistence type="predicted"/>
<protein>
    <submittedName>
        <fullName evidence="2">Uncharacterized protein</fullName>
    </submittedName>
</protein>
<feature type="region of interest" description="Disordered" evidence="1">
    <location>
        <begin position="85"/>
        <end position="123"/>
    </location>
</feature>
<evidence type="ECO:0000256" key="1">
    <source>
        <dbReference type="SAM" id="MobiDB-lite"/>
    </source>
</evidence>
<dbReference type="EMBL" id="KI914069">
    <property type="protein sequence ID" value="ETV90184.1"/>
    <property type="molecule type" value="Genomic_DNA"/>
</dbReference>
<sequence>MPSTTSAADVRYGFNRSQYTPTQQLEHVVTSTPHHTRQSNHVLEASTTHHFDAAHEYDELDTNDAGSSLLDTMTDNHHLMQHSPPFPSCRRHPHRSLGPSTYTNDGPASANNPTANGKELASPDSAMLLRVTILDCSTM</sequence>
<organism evidence="2">
    <name type="scientific">Aphanomyces invadans</name>
    <dbReference type="NCBI Taxonomy" id="157072"/>
    <lineage>
        <taxon>Eukaryota</taxon>
        <taxon>Sar</taxon>
        <taxon>Stramenopiles</taxon>
        <taxon>Oomycota</taxon>
        <taxon>Saprolegniomycetes</taxon>
        <taxon>Saprolegniales</taxon>
        <taxon>Verrucalvaceae</taxon>
        <taxon>Aphanomyces</taxon>
    </lineage>
</organism>
<dbReference type="VEuPathDB" id="FungiDB:H310_14981"/>
<gene>
    <name evidence="2" type="ORF">H310_14981</name>
</gene>
<feature type="compositionally biased region" description="Polar residues" evidence="1">
    <location>
        <begin position="98"/>
        <end position="115"/>
    </location>
</feature>